<evidence type="ECO:0000256" key="1">
    <source>
        <dbReference type="ARBA" id="ARBA00005380"/>
    </source>
</evidence>
<comment type="cofactor">
    <cofactor evidence="12">
        <name>Mg(2+)</name>
        <dbReference type="ChEBI" id="CHEBI:18420"/>
    </cofactor>
    <text evidence="12">Requires a divalent cation, most likely magnesium in vivo, as an electrophilic catalyst to aid phosphoryl group transfer. It is the chelate of the metal and the nucleotide that is the actual substrate.</text>
</comment>
<evidence type="ECO:0000256" key="7">
    <source>
        <dbReference type="ARBA" id="ARBA00022777"/>
    </source>
</evidence>
<keyword evidence="6 12" id="KW-0547">Nucleotide-binding</keyword>
<keyword evidence="11 12" id="KW-0119">Carbohydrate metabolism</keyword>
<feature type="binding site" evidence="12">
    <location>
        <position position="239"/>
    </location>
    <ligand>
        <name>K(+)</name>
        <dbReference type="ChEBI" id="CHEBI:29103"/>
    </ligand>
</feature>
<feature type="binding site" evidence="12">
    <location>
        <begin position="213"/>
        <end position="218"/>
    </location>
    <ligand>
        <name>ATP</name>
        <dbReference type="ChEBI" id="CHEBI:30616"/>
    </ligand>
</feature>
<dbReference type="GO" id="GO:0005524">
    <property type="term" value="F:ATP binding"/>
    <property type="evidence" value="ECO:0007669"/>
    <property type="project" value="UniProtKB-UniRule"/>
</dbReference>
<evidence type="ECO:0000256" key="2">
    <source>
        <dbReference type="ARBA" id="ARBA00012035"/>
    </source>
</evidence>
<evidence type="ECO:0000256" key="11">
    <source>
        <dbReference type="ARBA" id="ARBA00023277"/>
    </source>
</evidence>
<feature type="binding site" evidence="12">
    <location>
        <position position="278"/>
    </location>
    <ligand>
        <name>K(+)</name>
        <dbReference type="ChEBI" id="CHEBI:29103"/>
    </ligand>
</feature>
<feature type="binding site" evidence="12">
    <location>
        <position position="134"/>
    </location>
    <ligand>
        <name>substrate</name>
    </ligand>
</feature>
<evidence type="ECO:0000256" key="3">
    <source>
        <dbReference type="ARBA" id="ARBA00016943"/>
    </source>
</evidence>
<feature type="binding site" evidence="12">
    <location>
        <position position="245"/>
    </location>
    <ligand>
        <name>substrate</name>
    </ligand>
</feature>
<comment type="similarity">
    <text evidence="1">Belongs to the carbohydrate kinase pfkB family.</text>
</comment>
<keyword evidence="12" id="KW-0963">Cytoplasm</keyword>
<feature type="binding site" evidence="12">
    <location>
        <position position="275"/>
    </location>
    <ligand>
        <name>K(+)</name>
        <dbReference type="ChEBI" id="CHEBI:29103"/>
    </ligand>
</feature>
<dbReference type="Pfam" id="PF00294">
    <property type="entry name" value="PfkB"/>
    <property type="match status" value="1"/>
</dbReference>
<evidence type="ECO:0000256" key="10">
    <source>
        <dbReference type="ARBA" id="ARBA00022958"/>
    </source>
</evidence>
<proteinExistence type="inferred from homology"/>
<dbReference type="InterPro" id="IPR011877">
    <property type="entry name" value="Ribokinase"/>
</dbReference>
<comment type="function">
    <text evidence="12">Catalyzes the phosphorylation of ribose at O-5 in a reaction requiring ATP and magnesium. The resulting D-ribose-5-phosphate can then be used either for sythesis of nucleotides, histidine, and tryptophan, or as a component of the pentose phosphate pathway.</text>
</comment>
<comment type="activity regulation">
    <text evidence="12">Activated by a monovalent cation that binds near, but not in, the active site. The most likely occupant of the site in vivo is potassium. Ion binding induces a conformational change that may alter substrate affinity.</text>
</comment>
<feature type="binding site" evidence="12">
    <location>
        <begin position="244"/>
        <end position="245"/>
    </location>
    <ligand>
        <name>ATP</name>
        <dbReference type="ChEBI" id="CHEBI:30616"/>
    </ligand>
</feature>
<evidence type="ECO:0000256" key="12">
    <source>
        <dbReference type="HAMAP-Rule" id="MF_01987"/>
    </source>
</evidence>
<feature type="binding site" evidence="12">
    <location>
        <position position="280"/>
    </location>
    <ligand>
        <name>K(+)</name>
        <dbReference type="ChEBI" id="CHEBI:29103"/>
    </ligand>
</feature>
<keyword evidence="9 12" id="KW-0460">Magnesium</keyword>
<keyword evidence="4 12" id="KW-0808">Transferase</keyword>
<feature type="active site" description="Proton acceptor" evidence="12">
    <location>
        <position position="245"/>
    </location>
</feature>
<name>A0A939J1U6_9HYPH</name>
<feature type="domain" description="Carbohydrate kinase PfkB" evidence="13">
    <location>
        <begin position="2"/>
        <end position="287"/>
    </location>
</feature>
<sequence>MITVFGSINLDLVVAVPRLPRPGETVSGPDHQTFPGGKGANQALAARRAGADVRLIGAVGQDAFAELALANLQKTGVDLSGVRSLDGSTGLAFIAVDPEGENQILVARGTNARVQADWLKPVLGSRDTLMVQGEASFDQIGAAILLAREAGAAVCWNPAPVPEGDLSTCFEALSLLVVNETEALEIGRRHGLKGDADGFIERFAAPSRAVVVTLGAEGVAAGQGDQRLRLKAPRIKAVDTTGAGDAFCGALAAALDLGRPFERAVKEGIAAGALACTVTGAQSGAPEAGAIARLADQIV</sequence>
<comment type="caution">
    <text evidence="14">The sequence shown here is derived from an EMBL/GenBank/DDBJ whole genome shotgun (WGS) entry which is preliminary data.</text>
</comment>
<dbReference type="InterPro" id="IPR029056">
    <property type="entry name" value="Ribokinase-like"/>
</dbReference>
<dbReference type="PRINTS" id="PR00990">
    <property type="entry name" value="RIBOKINASE"/>
</dbReference>
<evidence type="ECO:0000256" key="8">
    <source>
        <dbReference type="ARBA" id="ARBA00022840"/>
    </source>
</evidence>
<protein>
    <recommendedName>
        <fullName evidence="3 12">Ribokinase</fullName>
        <shortName evidence="12">RK</shortName>
        <ecNumber evidence="2 12">2.7.1.15</ecNumber>
    </recommendedName>
</protein>
<dbReference type="Proteomes" id="UP000664096">
    <property type="component" value="Unassembled WGS sequence"/>
</dbReference>
<dbReference type="AlphaFoldDB" id="A0A939J1U6"/>
<evidence type="ECO:0000313" key="14">
    <source>
        <dbReference type="EMBL" id="MBN9668847.1"/>
    </source>
</evidence>
<keyword evidence="8 12" id="KW-0067">ATP-binding</keyword>
<dbReference type="GO" id="GO:0019303">
    <property type="term" value="P:D-ribose catabolic process"/>
    <property type="evidence" value="ECO:0007669"/>
    <property type="project" value="UniProtKB-UniRule"/>
</dbReference>
<dbReference type="InterPro" id="IPR011611">
    <property type="entry name" value="PfkB_dom"/>
</dbReference>
<dbReference type="CDD" id="cd01174">
    <property type="entry name" value="ribokinase"/>
    <property type="match status" value="1"/>
</dbReference>
<evidence type="ECO:0000256" key="6">
    <source>
        <dbReference type="ARBA" id="ARBA00022741"/>
    </source>
</evidence>
<reference evidence="14" key="1">
    <citation type="submission" date="2020-12" db="EMBL/GenBank/DDBJ databases">
        <title>Oil enriched cultivation method for isolating marine PHA-producing bacteria.</title>
        <authorList>
            <person name="Zheng W."/>
            <person name="Yu S."/>
            <person name="Huang Y."/>
        </authorList>
    </citation>
    <scope>NUCLEOTIDE SEQUENCE</scope>
    <source>
        <strain evidence="14">SY-2-12</strain>
    </source>
</reference>
<comment type="subcellular location">
    <subcellularLocation>
        <location evidence="12">Cytoplasm</location>
    </subcellularLocation>
</comment>
<evidence type="ECO:0000259" key="13">
    <source>
        <dbReference type="Pfam" id="PF00294"/>
    </source>
</evidence>
<keyword evidence="5 12" id="KW-0479">Metal-binding</keyword>
<comment type="pathway">
    <text evidence="12">Carbohydrate metabolism; D-ribose degradation; D-ribose 5-phosphate from beta-D-ribopyranose: step 2/2.</text>
</comment>
<evidence type="ECO:0000256" key="9">
    <source>
        <dbReference type="ARBA" id="ARBA00022842"/>
    </source>
</evidence>
<feature type="binding site" evidence="12">
    <location>
        <position position="179"/>
    </location>
    <ligand>
        <name>ATP</name>
        <dbReference type="ChEBI" id="CHEBI:30616"/>
    </ligand>
</feature>
<dbReference type="RefSeq" id="WP_207138145.1">
    <property type="nucleotide sequence ID" value="NZ_JAEKJZ010000001.1"/>
</dbReference>
<dbReference type="GO" id="GO:0046872">
    <property type="term" value="F:metal ion binding"/>
    <property type="evidence" value="ECO:0007669"/>
    <property type="project" value="UniProtKB-KW"/>
</dbReference>
<evidence type="ECO:0000256" key="4">
    <source>
        <dbReference type="ARBA" id="ARBA00022679"/>
    </source>
</evidence>
<dbReference type="EMBL" id="JAEKJZ010000001">
    <property type="protein sequence ID" value="MBN9668847.1"/>
    <property type="molecule type" value="Genomic_DNA"/>
</dbReference>
<dbReference type="InterPro" id="IPR002173">
    <property type="entry name" value="Carboh/pur_kinase_PfkB_CS"/>
</dbReference>
<dbReference type="PANTHER" id="PTHR10584:SF166">
    <property type="entry name" value="RIBOKINASE"/>
    <property type="match status" value="1"/>
</dbReference>
<dbReference type="GO" id="GO:0004747">
    <property type="term" value="F:ribokinase activity"/>
    <property type="evidence" value="ECO:0007669"/>
    <property type="project" value="UniProtKB-UniRule"/>
</dbReference>
<dbReference type="PANTHER" id="PTHR10584">
    <property type="entry name" value="SUGAR KINASE"/>
    <property type="match status" value="1"/>
</dbReference>
<keyword evidence="10 12" id="KW-0630">Potassium</keyword>
<gene>
    <name evidence="12" type="primary">rbsK</name>
    <name evidence="14" type="ORF">JF539_00770</name>
</gene>
<dbReference type="EC" id="2.7.1.15" evidence="2 12"/>
<dbReference type="SUPFAM" id="SSF53613">
    <property type="entry name" value="Ribokinase-like"/>
    <property type="match status" value="1"/>
</dbReference>
<comment type="similarity">
    <text evidence="12">Belongs to the carbohydrate kinase PfkB family. Ribokinase subfamily.</text>
</comment>
<dbReference type="Gene3D" id="3.40.1190.20">
    <property type="match status" value="1"/>
</dbReference>
<comment type="subunit">
    <text evidence="12">Homodimer.</text>
</comment>
<evidence type="ECO:0000256" key="5">
    <source>
        <dbReference type="ARBA" id="ARBA00022723"/>
    </source>
</evidence>
<feature type="binding site" evidence="12">
    <location>
        <position position="241"/>
    </location>
    <ligand>
        <name>K(+)</name>
        <dbReference type="ChEBI" id="CHEBI:29103"/>
    </ligand>
</feature>
<comment type="caution">
    <text evidence="12">Lacks conserved residue(s) required for the propagation of feature annotation.</text>
</comment>
<dbReference type="InterPro" id="IPR002139">
    <property type="entry name" value="Ribo/fructo_kinase"/>
</dbReference>
<dbReference type="PROSITE" id="PS00584">
    <property type="entry name" value="PFKB_KINASES_2"/>
    <property type="match status" value="1"/>
</dbReference>
<organism evidence="14 15">
    <name type="scientific">Roseibium aggregatum</name>
    <dbReference type="NCBI Taxonomy" id="187304"/>
    <lineage>
        <taxon>Bacteria</taxon>
        <taxon>Pseudomonadati</taxon>
        <taxon>Pseudomonadota</taxon>
        <taxon>Alphaproteobacteria</taxon>
        <taxon>Hyphomicrobiales</taxon>
        <taxon>Stappiaceae</taxon>
        <taxon>Roseibium</taxon>
    </lineage>
</organism>
<feature type="binding site" evidence="12">
    <location>
        <begin position="37"/>
        <end position="41"/>
    </location>
    <ligand>
        <name>substrate</name>
    </ligand>
</feature>
<dbReference type="GO" id="GO:0005829">
    <property type="term" value="C:cytosol"/>
    <property type="evidence" value="ECO:0007669"/>
    <property type="project" value="TreeGrafter"/>
</dbReference>
<dbReference type="HAMAP" id="MF_01987">
    <property type="entry name" value="Ribokinase"/>
    <property type="match status" value="1"/>
</dbReference>
<feature type="binding site" evidence="12">
    <location>
        <begin position="9"/>
        <end position="11"/>
    </location>
    <ligand>
        <name>substrate</name>
    </ligand>
</feature>
<keyword evidence="7 12" id="KW-0418">Kinase</keyword>
<accession>A0A939J1U6</accession>
<comment type="catalytic activity">
    <reaction evidence="12">
        <text>D-ribose + ATP = D-ribose 5-phosphate + ADP + H(+)</text>
        <dbReference type="Rhea" id="RHEA:13697"/>
        <dbReference type="ChEBI" id="CHEBI:15378"/>
        <dbReference type="ChEBI" id="CHEBI:30616"/>
        <dbReference type="ChEBI" id="CHEBI:47013"/>
        <dbReference type="ChEBI" id="CHEBI:78346"/>
        <dbReference type="ChEBI" id="CHEBI:456216"/>
        <dbReference type="EC" id="2.7.1.15"/>
    </reaction>
</comment>
<evidence type="ECO:0000313" key="15">
    <source>
        <dbReference type="Proteomes" id="UP000664096"/>
    </source>
</evidence>